<dbReference type="Proteomes" id="UP001630127">
    <property type="component" value="Unassembled WGS sequence"/>
</dbReference>
<accession>A0ABD3A8Y3</accession>
<dbReference type="AlphaFoldDB" id="A0ABD3A8Y3"/>
<proteinExistence type="predicted"/>
<dbReference type="SMART" id="SM00320">
    <property type="entry name" value="WD40"/>
    <property type="match status" value="7"/>
</dbReference>
<dbReference type="EMBL" id="JBJUIK010000005">
    <property type="protein sequence ID" value="KAL3528013.1"/>
    <property type="molecule type" value="Genomic_DNA"/>
</dbReference>
<evidence type="ECO:0000313" key="4">
    <source>
        <dbReference type="EMBL" id="KAL3528013.1"/>
    </source>
</evidence>
<dbReference type="PROSITE" id="PS50082">
    <property type="entry name" value="WD_REPEATS_2"/>
    <property type="match status" value="3"/>
</dbReference>
<dbReference type="Gene3D" id="2.130.10.10">
    <property type="entry name" value="YVTN repeat-like/Quinoprotein amine dehydrogenase"/>
    <property type="match status" value="1"/>
</dbReference>
<keyword evidence="2" id="KW-0677">Repeat</keyword>
<comment type="caution">
    <text evidence="4">The sequence shown here is derived from an EMBL/GenBank/DDBJ whole genome shotgun (WGS) entry which is preliminary data.</text>
</comment>
<sequence>MLRFDEVEEVFFDIAESFSSEENFVVGEELVSHNFDYNIWLNELKSVEERRESFLIRMGFREGSSSNAVALDVSKTVKVGRIVECSGAVTSSHASSLKENLVCDGRESNGEANFMVEESGQEVLENLSTRTEGETTESPRSGGELRCCKMQAHVEDFKGVDKKKKKSRGWLRSFICKIKKSRATDASEVQKVFVEGKVTRMKVQHKKKRCMELTAVCAGQQIRAHKGLVWTMKFSPDGHYLASGGEDGIIRIWSVSSVEASCTTSGCTFQSNSIEVNSSIKKKKSRHAASVVIPEKVFQINDSPLHEFHGHTCDILDLAWSTSNHLLSSSKDGTVRLWQVGSNKCLSVFLHKNYVTCIQFNPLDENYFISGSVDGKVRIWGVSEKRVVDWADTQDIVTAVRYQPNAKGFVTGFLSGACRFYEVSGNEHFLHAELQICGKKKSSGNRITGIQFLDNDSRRVMITSEDSKIRILDGLDIIHKYKGLTKSGSQSSASFISSGRHIISIGEDSRIYVWNYDNTHIQPSKAKKSARSCEHFFSEGVSVAIPWSGVEREKRVVAGDDRNSACLQTHGHEDLYSSARDQDRFSLASWFSMDISAKGSATWPEEKLPLWEEPYSEQHGQSCDWPDDHVQHVHHQNNSGNCVNFPATWGLVFVTAGSDGMIRTFHNFGLPIKIK</sequence>
<organism evidence="4 5">
    <name type="scientific">Cinchona calisaya</name>
    <dbReference type="NCBI Taxonomy" id="153742"/>
    <lineage>
        <taxon>Eukaryota</taxon>
        <taxon>Viridiplantae</taxon>
        <taxon>Streptophyta</taxon>
        <taxon>Embryophyta</taxon>
        <taxon>Tracheophyta</taxon>
        <taxon>Spermatophyta</taxon>
        <taxon>Magnoliopsida</taxon>
        <taxon>eudicotyledons</taxon>
        <taxon>Gunneridae</taxon>
        <taxon>Pentapetalae</taxon>
        <taxon>asterids</taxon>
        <taxon>lamiids</taxon>
        <taxon>Gentianales</taxon>
        <taxon>Rubiaceae</taxon>
        <taxon>Cinchonoideae</taxon>
        <taxon>Cinchoneae</taxon>
        <taxon>Cinchona</taxon>
    </lineage>
</organism>
<dbReference type="PRINTS" id="PR00320">
    <property type="entry name" value="GPROTEINBRPT"/>
</dbReference>
<evidence type="ECO:0000256" key="3">
    <source>
        <dbReference type="PROSITE-ProRule" id="PRU00221"/>
    </source>
</evidence>
<protein>
    <submittedName>
        <fullName evidence="4">Uncharacterized protein</fullName>
    </submittedName>
</protein>
<dbReference type="InterPro" id="IPR001680">
    <property type="entry name" value="WD40_rpt"/>
</dbReference>
<keyword evidence="1 3" id="KW-0853">WD repeat</keyword>
<dbReference type="PANTHER" id="PTHR14221:SF31">
    <property type="entry name" value="TRANSDUCIN_WD40 REPEAT-LIKE SUPERFAMILY PROTEIN"/>
    <property type="match status" value="1"/>
</dbReference>
<keyword evidence="5" id="KW-1185">Reference proteome</keyword>
<dbReference type="PANTHER" id="PTHR14221">
    <property type="entry name" value="WD REPEAT DOMAIN 44"/>
    <property type="match status" value="1"/>
</dbReference>
<gene>
    <name evidence="4" type="ORF">ACH5RR_012669</name>
</gene>
<dbReference type="InterPro" id="IPR015943">
    <property type="entry name" value="WD40/YVTN_repeat-like_dom_sf"/>
</dbReference>
<reference evidence="4 5" key="1">
    <citation type="submission" date="2024-11" db="EMBL/GenBank/DDBJ databases">
        <title>A near-complete genome assembly of Cinchona calisaya.</title>
        <authorList>
            <person name="Lian D.C."/>
            <person name="Zhao X.W."/>
            <person name="Wei L."/>
        </authorList>
    </citation>
    <scope>NUCLEOTIDE SEQUENCE [LARGE SCALE GENOMIC DNA]</scope>
    <source>
        <tissue evidence="4">Nenye</tissue>
    </source>
</reference>
<dbReference type="Pfam" id="PF00400">
    <property type="entry name" value="WD40"/>
    <property type="match status" value="3"/>
</dbReference>
<evidence type="ECO:0000256" key="1">
    <source>
        <dbReference type="ARBA" id="ARBA00022574"/>
    </source>
</evidence>
<feature type="repeat" description="WD" evidence="3">
    <location>
        <begin position="348"/>
        <end position="390"/>
    </location>
</feature>
<name>A0ABD3A8Y3_9GENT</name>
<evidence type="ECO:0000313" key="5">
    <source>
        <dbReference type="Proteomes" id="UP001630127"/>
    </source>
</evidence>
<dbReference type="InterPro" id="IPR040324">
    <property type="entry name" value="WDR44/Dgr2"/>
</dbReference>
<feature type="repeat" description="WD" evidence="3">
    <location>
        <begin position="308"/>
        <end position="348"/>
    </location>
</feature>
<dbReference type="InterPro" id="IPR020472">
    <property type="entry name" value="WD40_PAC1"/>
</dbReference>
<evidence type="ECO:0000256" key="2">
    <source>
        <dbReference type="ARBA" id="ARBA00022737"/>
    </source>
</evidence>
<dbReference type="PROSITE" id="PS50294">
    <property type="entry name" value="WD_REPEATS_REGION"/>
    <property type="match status" value="3"/>
</dbReference>
<dbReference type="InterPro" id="IPR036322">
    <property type="entry name" value="WD40_repeat_dom_sf"/>
</dbReference>
<feature type="repeat" description="WD" evidence="3">
    <location>
        <begin position="222"/>
        <end position="263"/>
    </location>
</feature>
<dbReference type="SUPFAM" id="SSF50978">
    <property type="entry name" value="WD40 repeat-like"/>
    <property type="match status" value="1"/>
</dbReference>